<dbReference type="Gene3D" id="3.30.70.270">
    <property type="match status" value="1"/>
</dbReference>
<evidence type="ECO:0000259" key="4">
    <source>
        <dbReference type="PROSITE" id="PS50173"/>
    </source>
</evidence>
<dbReference type="Proteomes" id="UP001396898">
    <property type="component" value="Unassembled WGS sequence"/>
</dbReference>
<protein>
    <recommendedName>
        <fullName evidence="4">UmuC domain-containing protein</fullName>
    </recommendedName>
</protein>
<dbReference type="PANTHER" id="PTHR46404">
    <property type="entry name" value="DNA POLYMERASE IOTA"/>
    <property type="match status" value="1"/>
</dbReference>
<evidence type="ECO:0000256" key="2">
    <source>
        <dbReference type="ARBA" id="ARBA00023128"/>
    </source>
</evidence>
<keyword evidence="2" id="KW-0496">Mitochondrion</keyword>
<evidence type="ECO:0000256" key="1">
    <source>
        <dbReference type="ARBA" id="ARBA00004173"/>
    </source>
</evidence>
<dbReference type="PROSITE" id="PS50173">
    <property type="entry name" value="UMUC"/>
    <property type="match status" value="1"/>
</dbReference>
<accession>A0ABR1RB75</accession>
<sequence length="642" mass="71025">MTNPLLIRQAPRTPKIPSTKDDRIILHFDYDCFYASVFENETPALRALPLGIKQKSILATCNYVARAKGVKKLMLISEAEKICPELVLRNGEDLTRFRDASKRLWSFLRSHSWNRKVERLGLDEVFLDVTDIVDYNVPLLNPNALAHSFFQLSEQDPEKGFGFDASACFGCTIPAERPGDDGATPGNSSYARLLLASHLAGYLRHKLEEDFGYTSTCGVSTNKVLAKLAGTKNKPKNQTTLLNLHDGDALAFMDGWPIRKIPGMGSKTSQLVESHVLQRPTEAVPHDHEHAAKITTREVLAHPGMSPGLLEKILGGPGVERGIGDRVWNMLHGVDNAEVKEASDIPTQISIEDTYVTKALNTQAEFMRELHALCRSLIRRMRVDLVVADDDSTRPSAGESTTSGPGAPHSQKWLAYPKTLRLSTRVKARPGVTDGSQQVPPRDNYYSRSSRSSPLPTFVFSLKDGIEHVAERLVNESILPLFRRLHSERQNWNLALINICVTNMVATGNEDGSIGGGRDISKMFKTQDAKLKEFTVYSVDNEQARVSSKQNLLSELINSCENSTVMAPQGQTGIVEGVANDKADHDCPMEEGEAEGMVVAWDEEDENDDDDDEGDGRICPECGQRIPEFAVKAHRRFHALGG</sequence>
<evidence type="ECO:0000313" key="6">
    <source>
        <dbReference type="Proteomes" id="UP001396898"/>
    </source>
</evidence>
<dbReference type="Pfam" id="PF11799">
    <property type="entry name" value="IMS_C"/>
    <property type="match status" value="1"/>
</dbReference>
<dbReference type="Gene3D" id="3.40.1170.60">
    <property type="match status" value="1"/>
</dbReference>
<dbReference type="EMBL" id="JAQQWI010000017">
    <property type="protein sequence ID" value="KAK8006507.1"/>
    <property type="molecule type" value="Genomic_DNA"/>
</dbReference>
<dbReference type="Gene3D" id="3.30.1490.100">
    <property type="entry name" value="DNA polymerase, Y-family, little finger domain"/>
    <property type="match status" value="1"/>
</dbReference>
<dbReference type="SUPFAM" id="SSF56672">
    <property type="entry name" value="DNA/RNA polymerases"/>
    <property type="match status" value="1"/>
</dbReference>
<dbReference type="InterPro" id="IPR036775">
    <property type="entry name" value="DNA_pol_Y-fam_lit_finger_sf"/>
</dbReference>
<comment type="caution">
    <text evidence="5">The sequence shown here is derived from an EMBL/GenBank/DDBJ whole genome shotgun (WGS) entry which is preliminary data.</text>
</comment>
<evidence type="ECO:0000313" key="5">
    <source>
        <dbReference type="EMBL" id="KAK8006507.1"/>
    </source>
</evidence>
<dbReference type="Pfam" id="PF00817">
    <property type="entry name" value="IMS"/>
    <property type="match status" value="1"/>
</dbReference>
<dbReference type="PANTHER" id="PTHR46404:SF1">
    <property type="entry name" value="DNA POLYMERASE IOTA"/>
    <property type="match status" value="1"/>
</dbReference>
<organism evidence="5 6">
    <name type="scientific">Apiospora marii</name>
    <dbReference type="NCBI Taxonomy" id="335849"/>
    <lineage>
        <taxon>Eukaryota</taxon>
        <taxon>Fungi</taxon>
        <taxon>Dikarya</taxon>
        <taxon>Ascomycota</taxon>
        <taxon>Pezizomycotina</taxon>
        <taxon>Sordariomycetes</taxon>
        <taxon>Xylariomycetidae</taxon>
        <taxon>Amphisphaeriales</taxon>
        <taxon>Apiosporaceae</taxon>
        <taxon>Apiospora</taxon>
    </lineage>
</organism>
<dbReference type="InterPro" id="IPR043128">
    <property type="entry name" value="Rev_trsase/Diguanyl_cyclase"/>
</dbReference>
<keyword evidence="6" id="KW-1185">Reference proteome</keyword>
<feature type="domain" description="UmuC" evidence="4">
    <location>
        <begin position="25"/>
        <end position="265"/>
    </location>
</feature>
<feature type="region of interest" description="Disordered" evidence="3">
    <location>
        <begin position="425"/>
        <end position="452"/>
    </location>
</feature>
<feature type="region of interest" description="Disordered" evidence="3">
    <location>
        <begin position="391"/>
        <end position="411"/>
    </location>
</feature>
<dbReference type="InterPro" id="IPR001126">
    <property type="entry name" value="UmuC"/>
</dbReference>
<reference evidence="5 6" key="1">
    <citation type="submission" date="2023-01" db="EMBL/GenBank/DDBJ databases">
        <title>Analysis of 21 Apiospora genomes using comparative genomics revels a genus with tremendous synthesis potential of carbohydrate active enzymes and secondary metabolites.</title>
        <authorList>
            <person name="Sorensen T."/>
        </authorList>
    </citation>
    <scope>NUCLEOTIDE SEQUENCE [LARGE SCALE GENOMIC DNA]</scope>
    <source>
        <strain evidence="5 6">CBS 20057</strain>
    </source>
</reference>
<dbReference type="InterPro" id="IPR017961">
    <property type="entry name" value="DNA_pol_Y-fam_little_finger"/>
</dbReference>
<gene>
    <name evidence="5" type="ORF">PG991_012804</name>
</gene>
<name>A0ABR1RB75_9PEZI</name>
<comment type="subcellular location">
    <subcellularLocation>
        <location evidence="1">Mitochondrion</location>
    </subcellularLocation>
</comment>
<dbReference type="InterPro" id="IPR043502">
    <property type="entry name" value="DNA/RNA_pol_sf"/>
</dbReference>
<evidence type="ECO:0000256" key="3">
    <source>
        <dbReference type="SAM" id="MobiDB-lite"/>
    </source>
</evidence>
<feature type="compositionally biased region" description="Polar residues" evidence="3">
    <location>
        <begin position="394"/>
        <end position="404"/>
    </location>
</feature>
<proteinExistence type="predicted"/>